<feature type="transmembrane region" description="Helical" evidence="1">
    <location>
        <begin position="219"/>
        <end position="239"/>
    </location>
</feature>
<proteinExistence type="predicted"/>
<feature type="transmembrane region" description="Helical" evidence="1">
    <location>
        <begin position="80"/>
        <end position="100"/>
    </location>
</feature>
<dbReference type="InterPro" id="IPR007272">
    <property type="entry name" value="Sulf_transp_TsuA/YedE"/>
</dbReference>
<gene>
    <name evidence="2" type="ORF">A3K86_21775</name>
</gene>
<feature type="transmembrane region" description="Helical" evidence="1">
    <location>
        <begin position="112"/>
        <end position="134"/>
    </location>
</feature>
<protein>
    <submittedName>
        <fullName evidence="2">Uncharacterized protein</fullName>
    </submittedName>
</protein>
<keyword evidence="1" id="KW-0472">Membrane</keyword>
<keyword evidence="1" id="KW-1133">Transmembrane helix</keyword>
<reference evidence="2 3" key="1">
    <citation type="submission" date="2016-03" db="EMBL/GenBank/DDBJ databases">
        <title>Photobacterium proteolyticum sp. nov. a protease producing bacterium isolated from ocean sediments of Laizhou Bay.</title>
        <authorList>
            <person name="Li Y."/>
        </authorList>
    </citation>
    <scope>NUCLEOTIDE SEQUENCE [LARGE SCALE GENOMIC DNA]</scope>
    <source>
        <strain evidence="2 3">R-40508</strain>
    </source>
</reference>
<organism evidence="2 3">
    <name type="scientific">Photobacterium jeanii</name>
    <dbReference type="NCBI Taxonomy" id="858640"/>
    <lineage>
        <taxon>Bacteria</taxon>
        <taxon>Pseudomonadati</taxon>
        <taxon>Pseudomonadota</taxon>
        <taxon>Gammaproteobacteria</taxon>
        <taxon>Vibrionales</taxon>
        <taxon>Vibrionaceae</taxon>
        <taxon>Photobacterium</taxon>
    </lineage>
</organism>
<sequence>MVRGTQELWAKRPGFLLTILLCGFWFWLILPTGAAIPEGLTQQRFTISPAFLLGGFLFGLGAAINKGCSVSTISKLAKGHYYMLATVAGWIIGWCILTATPHNLSYTSLASLSTPSAAVIVMLFILICGIFFIVPPEKRAILLGIVLFGILASILTWLLPEWSPSQLLKDLTATLVHRDNSFIPSLQRFLVIACLIVGMALGAKSRLSLTKFELRPSQLAKHMIAGLIMGIGASLALGGNDSQLLLALPSFSPAGAASIAMIIVGISCGMGLRRLKHKISSHMPHNENRQ</sequence>
<name>A0A178K3M6_9GAMM</name>
<dbReference type="Proteomes" id="UP000078503">
    <property type="component" value="Unassembled WGS sequence"/>
</dbReference>
<feature type="transmembrane region" description="Helical" evidence="1">
    <location>
        <begin position="189"/>
        <end position="207"/>
    </location>
</feature>
<dbReference type="OrthoDB" id="5868346at2"/>
<evidence type="ECO:0000313" key="3">
    <source>
        <dbReference type="Proteomes" id="UP000078503"/>
    </source>
</evidence>
<dbReference type="Pfam" id="PF04143">
    <property type="entry name" value="Sulf_transp"/>
    <property type="match status" value="1"/>
</dbReference>
<feature type="transmembrane region" description="Helical" evidence="1">
    <location>
        <begin position="141"/>
        <end position="159"/>
    </location>
</feature>
<comment type="caution">
    <text evidence="2">The sequence shown here is derived from an EMBL/GenBank/DDBJ whole genome shotgun (WGS) entry which is preliminary data.</text>
</comment>
<evidence type="ECO:0000256" key="1">
    <source>
        <dbReference type="SAM" id="Phobius"/>
    </source>
</evidence>
<dbReference type="EMBL" id="LVHF01000033">
    <property type="protein sequence ID" value="OAN11555.1"/>
    <property type="molecule type" value="Genomic_DNA"/>
</dbReference>
<feature type="transmembrane region" description="Helical" evidence="1">
    <location>
        <begin position="251"/>
        <end position="272"/>
    </location>
</feature>
<keyword evidence="3" id="KW-1185">Reference proteome</keyword>
<keyword evidence="1" id="KW-0812">Transmembrane</keyword>
<evidence type="ECO:0000313" key="2">
    <source>
        <dbReference type="EMBL" id="OAN11555.1"/>
    </source>
</evidence>
<feature type="transmembrane region" description="Helical" evidence="1">
    <location>
        <begin position="45"/>
        <end position="68"/>
    </location>
</feature>
<accession>A0A178K3M6</accession>
<dbReference type="AlphaFoldDB" id="A0A178K3M6"/>